<evidence type="ECO:0000313" key="2">
    <source>
        <dbReference type="Proteomes" id="UP000276133"/>
    </source>
</evidence>
<sequence length="59" mass="6787">MNLKSFVCSFVQIEIRNGLKYLAISVVPTLKIVKPFQTYLYVASIFILSVSRKALRSYE</sequence>
<accession>A0A3M7P439</accession>
<protein>
    <submittedName>
        <fullName evidence="1">Uncharacterized protein</fullName>
    </submittedName>
</protein>
<comment type="caution">
    <text evidence="1">The sequence shown here is derived from an EMBL/GenBank/DDBJ whole genome shotgun (WGS) entry which is preliminary data.</text>
</comment>
<reference evidence="1 2" key="1">
    <citation type="journal article" date="2018" name="Sci. Rep.">
        <title>Genomic signatures of local adaptation to the degree of environmental predictability in rotifers.</title>
        <authorList>
            <person name="Franch-Gras L."/>
            <person name="Hahn C."/>
            <person name="Garcia-Roger E.M."/>
            <person name="Carmona M.J."/>
            <person name="Serra M."/>
            <person name="Gomez A."/>
        </authorList>
    </citation>
    <scope>NUCLEOTIDE SEQUENCE [LARGE SCALE GENOMIC DNA]</scope>
    <source>
        <strain evidence="1">HYR1</strain>
    </source>
</reference>
<evidence type="ECO:0000313" key="1">
    <source>
        <dbReference type="EMBL" id="RMZ93783.1"/>
    </source>
</evidence>
<proteinExistence type="predicted"/>
<dbReference type="EMBL" id="REGN01013557">
    <property type="protein sequence ID" value="RMZ93783.1"/>
    <property type="molecule type" value="Genomic_DNA"/>
</dbReference>
<keyword evidence="2" id="KW-1185">Reference proteome</keyword>
<gene>
    <name evidence="1" type="ORF">BpHYR1_002831</name>
</gene>
<dbReference type="Proteomes" id="UP000276133">
    <property type="component" value="Unassembled WGS sequence"/>
</dbReference>
<organism evidence="1 2">
    <name type="scientific">Brachionus plicatilis</name>
    <name type="common">Marine rotifer</name>
    <name type="synonym">Brachionus muelleri</name>
    <dbReference type="NCBI Taxonomy" id="10195"/>
    <lineage>
        <taxon>Eukaryota</taxon>
        <taxon>Metazoa</taxon>
        <taxon>Spiralia</taxon>
        <taxon>Gnathifera</taxon>
        <taxon>Rotifera</taxon>
        <taxon>Eurotatoria</taxon>
        <taxon>Monogononta</taxon>
        <taxon>Pseudotrocha</taxon>
        <taxon>Ploima</taxon>
        <taxon>Brachionidae</taxon>
        <taxon>Brachionus</taxon>
    </lineage>
</organism>
<dbReference type="AlphaFoldDB" id="A0A3M7P439"/>
<name>A0A3M7P439_BRAPC</name>